<reference evidence="2 3" key="1">
    <citation type="submission" date="2016-10" db="EMBL/GenBank/DDBJ databases">
        <authorList>
            <person name="de Groot N.N."/>
        </authorList>
    </citation>
    <scope>NUCLEOTIDE SEQUENCE [LARGE SCALE GENOMIC DNA]</scope>
    <source>
        <strain evidence="2 3">DSM 43067</strain>
    </source>
</reference>
<evidence type="ECO:0000256" key="1">
    <source>
        <dbReference type="SAM" id="MobiDB-lite"/>
    </source>
</evidence>
<evidence type="ECO:0008006" key="4">
    <source>
        <dbReference type="Google" id="ProtNLM"/>
    </source>
</evidence>
<dbReference type="eggNOG" id="COG1544">
    <property type="taxonomic scope" value="Bacteria"/>
</dbReference>
<dbReference type="EMBL" id="FOVH01000013">
    <property type="protein sequence ID" value="SFP32523.1"/>
    <property type="molecule type" value="Genomic_DNA"/>
</dbReference>
<organism evidence="2 3">
    <name type="scientific">Actinomadura madurae</name>
    <dbReference type="NCBI Taxonomy" id="1993"/>
    <lineage>
        <taxon>Bacteria</taxon>
        <taxon>Bacillati</taxon>
        <taxon>Actinomycetota</taxon>
        <taxon>Actinomycetes</taxon>
        <taxon>Streptosporangiales</taxon>
        <taxon>Thermomonosporaceae</taxon>
        <taxon>Actinomadura</taxon>
    </lineage>
</organism>
<accession>A0A1I5PEW0</accession>
<name>A0A1I5PEW0_9ACTN</name>
<dbReference type="Proteomes" id="UP000183413">
    <property type="component" value="Unassembled WGS sequence"/>
</dbReference>
<dbReference type="InterPro" id="IPR036567">
    <property type="entry name" value="RHF-like"/>
</dbReference>
<proteinExistence type="predicted"/>
<keyword evidence="3" id="KW-1185">Reference proteome</keyword>
<gene>
    <name evidence="2" type="ORF">SAMN04489713_113113</name>
</gene>
<dbReference type="InParanoid" id="A0A1I5PEW0"/>
<dbReference type="RefSeq" id="WP_075023241.1">
    <property type="nucleotide sequence ID" value="NZ_FOVH01000013.1"/>
</dbReference>
<dbReference type="SUPFAM" id="SSF69754">
    <property type="entry name" value="Ribosome binding protein Y (YfiA homologue)"/>
    <property type="match status" value="1"/>
</dbReference>
<feature type="region of interest" description="Disordered" evidence="1">
    <location>
        <begin position="1"/>
        <end position="24"/>
    </location>
</feature>
<evidence type="ECO:0000313" key="3">
    <source>
        <dbReference type="Proteomes" id="UP000183413"/>
    </source>
</evidence>
<dbReference type="AlphaFoldDB" id="A0A1I5PEW0"/>
<sequence>MSGATPNELDIQVTTTKDVPQEDVRRARESVTRALAHAPRPVLYAKVTLSVLYDPAVPRPNLASVRVDLNGRPVNAHAAAASMPEAISLAGTRLRARVENTTRYRKTHRPA</sequence>
<evidence type="ECO:0000313" key="2">
    <source>
        <dbReference type="EMBL" id="SFP32523.1"/>
    </source>
</evidence>
<protein>
    <recommendedName>
        <fullName evidence="4">Sigma 54 modulation protein / S30EA ribosomal protein</fullName>
    </recommendedName>
</protein>
<dbReference type="STRING" id="1993.SAMN04489713_113113"/>